<dbReference type="Ensembl" id="ENSECRT00000021749.1">
    <property type="protein sequence ID" value="ENSECRP00000021286.1"/>
    <property type="gene ID" value="ENSECRG00000014346.1"/>
</dbReference>
<keyword evidence="2 14" id="KW-1003">Cell membrane</keyword>
<dbReference type="SUPFAM" id="SSF81321">
    <property type="entry name" value="Family A G protein-coupled receptor-like"/>
    <property type="match status" value="1"/>
</dbReference>
<dbReference type="PRINTS" id="PR00245">
    <property type="entry name" value="OLFACTORYR"/>
</dbReference>
<evidence type="ECO:0000256" key="9">
    <source>
        <dbReference type="ARBA" id="ARBA00023157"/>
    </source>
</evidence>
<organism evidence="16 17">
    <name type="scientific">Erpetoichthys calabaricus</name>
    <name type="common">Rope fish</name>
    <name type="synonym">Calamoichthys calabaricus</name>
    <dbReference type="NCBI Taxonomy" id="27687"/>
    <lineage>
        <taxon>Eukaryota</taxon>
        <taxon>Metazoa</taxon>
        <taxon>Chordata</taxon>
        <taxon>Craniata</taxon>
        <taxon>Vertebrata</taxon>
        <taxon>Euteleostomi</taxon>
        <taxon>Actinopterygii</taxon>
        <taxon>Polypteriformes</taxon>
        <taxon>Polypteridae</taxon>
        <taxon>Erpetoichthys</taxon>
    </lineage>
</organism>
<evidence type="ECO:0000313" key="17">
    <source>
        <dbReference type="Proteomes" id="UP000694620"/>
    </source>
</evidence>
<dbReference type="GO" id="GO:0005886">
    <property type="term" value="C:plasma membrane"/>
    <property type="evidence" value="ECO:0007669"/>
    <property type="project" value="UniProtKB-SubCell"/>
</dbReference>
<dbReference type="InterPro" id="IPR050939">
    <property type="entry name" value="Olfactory_GPCR1"/>
</dbReference>
<evidence type="ECO:0000256" key="7">
    <source>
        <dbReference type="ARBA" id="ARBA00023040"/>
    </source>
</evidence>
<comment type="similarity">
    <text evidence="13">Belongs to the G-protein coupled receptor 1 family.</text>
</comment>
<evidence type="ECO:0000256" key="13">
    <source>
        <dbReference type="RuleBase" id="RU000688"/>
    </source>
</evidence>
<feature type="transmembrane region" description="Helical" evidence="14">
    <location>
        <begin position="57"/>
        <end position="77"/>
    </location>
</feature>
<reference evidence="16" key="1">
    <citation type="submission" date="2025-08" db="UniProtKB">
        <authorList>
            <consortium name="Ensembl"/>
        </authorList>
    </citation>
    <scope>IDENTIFICATION</scope>
</reference>
<evidence type="ECO:0000256" key="5">
    <source>
        <dbReference type="ARBA" id="ARBA00022725"/>
    </source>
</evidence>
<dbReference type="SMART" id="SM01381">
    <property type="entry name" value="7TM_GPCR_Srsx"/>
    <property type="match status" value="1"/>
</dbReference>
<feature type="transmembrane region" description="Helical" evidence="14">
    <location>
        <begin position="190"/>
        <end position="211"/>
    </location>
</feature>
<comment type="subcellular location">
    <subcellularLocation>
        <location evidence="1 14">Cell membrane</location>
        <topology evidence="1 14">Multi-pass membrane protein</topology>
    </subcellularLocation>
</comment>
<keyword evidence="11" id="KW-0325">Glycoprotein</keyword>
<dbReference type="GO" id="GO:0004930">
    <property type="term" value="F:G protein-coupled receptor activity"/>
    <property type="evidence" value="ECO:0007669"/>
    <property type="project" value="UniProtKB-KW"/>
</dbReference>
<feature type="domain" description="G-protein coupled receptors family 1 profile" evidence="15">
    <location>
        <begin position="39"/>
        <end position="286"/>
    </location>
</feature>
<feature type="transmembrane region" description="Helical" evidence="14">
    <location>
        <begin position="25"/>
        <end position="50"/>
    </location>
</feature>
<keyword evidence="3 14" id="KW-0716">Sensory transduction</keyword>
<keyword evidence="4 13" id="KW-0812">Transmembrane</keyword>
<protein>
    <recommendedName>
        <fullName evidence="14">Olfactory receptor</fullName>
    </recommendedName>
</protein>
<evidence type="ECO:0000256" key="8">
    <source>
        <dbReference type="ARBA" id="ARBA00023136"/>
    </source>
</evidence>
<dbReference type="Gene3D" id="1.20.1070.10">
    <property type="entry name" value="Rhodopsin 7-helix transmembrane proteins"/>
    <property type="match status" value="1"/>
</dbReference>
<evidence type="ECO:0000256" key="6">
    <source>
        <dbReference type="ARBA" id="ARBA00022989"/>
    </source>
</evidence>
<reference evidence="16" key="2">
    <citation type="submission" date="2025-09" db="UniProtKB">
        <authorList>
            <consortium name="Ensembl"/>
        </authorList>
    </citation>
    <scope>IDENTIFICATION</scope>
</reference>
<keyword evidence="6 14" id="KW-1133">Transmembrane helix</keyword>
<keyword evidence="12 13" id="KW-0807">Transducer</keyword>
<dbReference type="GeneTree" id="ENSGT00940000161454"/>
<name>A0A8C4SUR6_ERPCA</name>
<evidence type="ECO:0000256" key="12">
    <source>
        <dbReference type="ARBA" id="ARBA00023224"/>
    </source>
</evidence>
<dbReference type="Proteomes" id="UP000694620">
    <property type="component" value="Unassembled WGS sequence"/>
</dbReference>
<evidence type="ECO:0000256" key="1">
    <source>
        <dbReference type="ARBA" id="ARBA00004651"/>
    </source>
</evidence>
<evidence type="ECO:0000256" key="10">
    <source>
        <dbReference type="ARBA" id="ARBA00023170"/>
    </source>
</evidence>
<evidence type="ECO:0000256" key="11">
    <source>
        <dbReference type="ARBA" id="ARBA00023180"/>
    </source>
</evidence>
<feature type="transmembrane region" description="Helical" evidence="14">
    <location>
        <begin position="89"/>
        <end position="115"/>
    </location>
</feature>
<dbReference type="InterPro" id="IPR000276">
    <property type="entry name" value="GPCR_Rhodpsn"/>
</dbReference>
<dbReference type="PROSITE" id="PS50262">
    <property type="entry name" value="G_PROTEIN_RECEP_F1_2"/>
    <property type="match status" value="1"/>
</dbReference>
<evidence type="ECO:0000259" key="15">
    <source>
        <dbReference type="PROSITE" id="PS50262"/>
    </source>
</evidence>
<keyword evidence="17" id="KW-1185">Reference proteome</keyword>
<dbReference type="FunFam" id="1.20.1070.10:FF:000015">
    <property type="entry name" value="Olfactory receptor"/>
    <property type="match status" value="1"/>
</dbReference>
<accession>A0A8C4SUR6</accession>
<dbReference type="AlphaFoldDB" id="A0A8C4SUR6"/>
<dbReference type="InterPro" id="IPR017452">
    <property type="entry name" value="GPCR_Rhodpsn_7TM"/>
</dbReference>
<keyword evidence="7 13" id="KW-0297">G-protein coupled receptor</keyword>
<keyword evidence="8 14" id="KW-0472">Membrane</keyword>
<dbReference type="GO" id="GO:0004984">
    <property type="term" value="F:olfactory receptor activity"/>
    <property type="evidence" value="ECO:0007669"/>
    <property type="project" value="InterPro"/>
</dbReference>
<dbReference type="PANTHER" id="PTHR24242">
    <property type="entry name" value="G-PROTEIN COUPLED RECEPTOR"/>
    <property type="match status" value="1"/>
</dbReference>
<feature type="transmembrane region" description="Helical" evidence="14">
    <location>
        <begin position="136"/>
        <end position="158"/>
    </location>
</feature>
<feature type="transmembrane region" description="Helical" evidence="14">
    <location>
        <begin position="266"/>
        <end position="285"/>
    </location>
</feature>
<dbReference type="InterPro" id="IPR000725">
    <property type="entry name" value="Olfact_rcpt"/>
</dbReference>
<evidence type="ECO:0000256" key="3">
    <source>
        <dbReference type="ARBA" id="ARBA00022606"/>
    </source>
</evidence>
<keyword evidence="10 13" id="KW-0675">Receptor</keyword>
<evidence type="ECO:0000256" key="2">
    <source>
        <dbReference type="ARBA" id="ARBA00022475"/>
    </source>
</evidence>
<sequence>MSNTSSSVSEFILHCAIQSDQRSGIISALTIILLTSLFGNLLVISVIIANPHLHAPMYLYIFTLATIDLANSTVLIPKMLSVLLLDSSAVPYGACVLQMFIVFHMEALLLCFMAVDRYIAIVHPLRYHSLITNRTVCVGVLILNIFGIIVILPFLFFVGELSFCRTNILPFCFCDYATMVHISCSDNPKYLSLLSGAVFTIGVFSLGPILFSYSRVALAALKISDEGKRKVFSTCLTHLLVVGLFYVPLMLSYVLPGAGVKLSTEVYNVMVIVGNVLPPTMNPIIYSFRNKEINVCIHRIFTRKRTVLLVKKL</sequence>
<evidence type="ECO:0000256" key="4">
    <source>
        <dbReference type="ARBA" id="ARBA00022692"/>
    </source>
</evidence>
<evidence type="ECO:0000313" key="16">
    <source>
        <dbReference type="Ensembl" id="ENSECRP00000021286.1"/>
    </source>
</evidence>
<keyword evidence="5 14" id="KW-0552">Olfaction</keyword>
<evidence type="ECO:0000256" key="14">
    <source>
        <dbReference type="RuleBase" id="RU363047"/>
    </source>
</evidence>
<proteinExistence type="inferred from homology"/>
<keyword evidence="9" id="KW-1015">Disulfide bond</keyword>
<feature type="transmembrane region" description="Helical" evidence="14">
    <location>
        <begin position="231"/>
        <end position="254"/>
    </location>
</feature>
<dbReference type="Pfam" id="PF13853">
    <property type="entry name" value="7tm_4"/>
    <property type="match status" value="1"/>
</dbReference>
<dbReference type="PRINTS" id="PR00237">
    <property type="entry name" value="GPCRRHODOPSN"/>
</dbReference>
<dbReference type="PANTHER" id="PTHR24242:SF359">
    <property type="entry name" value="ODORANT RECEPTOR-RELATED"/>
    <property type="match status" value="1"/>
</dbReference>
<dbReference type="PROSITE" id="PS00237">
    <property type="entry name" value="G_PROTEIN_RECEP_F1_1"/>
    <property type="match status" value="1"/>
</dbReference>